<evidence type="ECO:0000256" key="15">
    <source>
        <dbReference type="PIRSR" id="PIRSR613273-3"/>
    </source>
</evidence>
<evidence type="ECO:0000259" key="18">
    <source>
        <dbReference type="PROSITE" id="PS50215"/>
    </source>
</evidence>
<keyword evidence="2" id="KW-0964">Secreted</keyword>
<keyword evidence="12" id="KW-0325">Glycoprotein</keyword>
<evidence type="ECO:0000256" key="4">
    <source>
        <dbReference type="ARBA" id="ARBA00022670"/>
    </source>
</evidence>
<feature type="disulfide bond" evidence="15">
    <location>
        <begin position="385"/>
        <end position="392"/>
    </location>
</feature>
<feature type="binding site" evidence="14">
    <location>
        <position position="281"/>
    </location>
    <ligand>
        <name>Ca(2+)</name>
        <dbReference type="ChEBI" id="CHEBI:29108"/>
        <label>2</label>
    </ligand>
</feature>
<feature type="disulfide bond" evidence="15">
    <location>
        <begin position="404"/>
        <end position="486"/>
    </location>
</feature>
<comment type="subcellular location">
    <subcellularLocation>
        <location evidence="1">Secreted</location>
        <location evidence="1">Extracellular space</location>
        <location evidence="1">Extracellular matrix</location>
    </subcellularLocation>
</comment>
<dbReference type="InParanoid" id="A0A6J2XS03"/>
<evidence type="ECO:0000256" key="6">
    <source>
        <dbReference type="ARBA" id="ARBA00022729"/>
    </source>
</evidence>
<evidence type="ECO:0000313" key="19">
    <source>
        <dbReference type="Proteomes" id="UP000504635"/>
    </source>
</evidence>
<dbReference type="InterPro" id="IPR002870">
    <property type="entry name" value="Peptidase_M12B_N"/>
</dbReference>
<keyword evidence="10 20" id="KW-0482">Metalloprotease</keyword>
<dbReference type="RefSeq" id="XP_030753625.1">
    <property type="nucleotide sequence ID" value="XM_030897765.1"/>
</dbReference>
<evidence type="ECO:0000256" key="3">
    <source>
        <dbReference type="ARBA" id="ARBA00022530"/>
    </source>
</evidence>
<feature type="binding site" evidence="14 16">
    <location>
        <position position="436"/>
    </location>
    <ligand>
        <name>Zn(2+)</name>
        <dbReference type="ChEBI" id="CHEBI:29105"/>
        <note>catalytic</note>
    </ligand>
</feature>
<evidence type="ECO:0000256" key="17">
    <source>
        <dbReference type="SAM" id="SignalP"/>
    </source>
</evidence>
<dbReference type="FunFam" id="3.40.390.10:FF:000001">
    <property type="entry name" value="A disintegrin and metalloproteinase with thrombospondin motifs 1"/>
    <property type="match status" value="1"/>
</dbReference>
<dbReference type="Pfam" id="PF17771">
    <property type="entry name" value="ADAMTS_CR_2"/>
    <property type="match status" value="1"/>
</dbReference>
<evidence type="ECO:0000256" key="13">
    <source>
        <dbReference type="PIRSR" id="PIRSR613273-1"/>
    </source>
</evidence>
<dbReference type="Pfam" id="PF01562">
    <property type="entry name" value="Pep_M12B_propep"/>
    <property type="match status" value="1"/>
</dbReference>
<dbReference type="Gene3D" id="3.40.390.10">
    <property type="entry name" value="Collagenase (Catalytic Domain)"/>
    <property type="match status" value="1"/>
</dbReference>
<feature type="disulfide bond" evidence="15">
    <location>
        <begin position="557"/>
        <end position="568"/>
    </location>
</feature>
<dbReference type="PROSITE" id="PS50092">
    <property type="entry name" value="TSP1"/>
    <property type="match status" value="2"/>
</dbReference>
<evidence type="ECO:0000256" key="12">
    <source>
        <dbReference type="ARBA" id="ARBA00023180"/>
    </source>
</evidence>
<dbReference type="Proteomes" id="UP000504635">
    <property type="component" value="Unplaced"/>
</dbReference>
<dbReference type="InterPro" id="IPR041645">
    <property type="entry name" value="ADAMTS_CR_2"/>
</dbReference>
<dbReference type="InterPro" id="IPR000884">
    <property type="entry name" value="TSP1_rpt"/>
</dbReference>
<feature type="binding site" evidence="14">
    <location>
        <position position="489"/>
    </location>
    <ligand>
        <name>Ca(2+)</name>
        <dbReference type="ChEBI" id="CHEBI:29108"/>
        <label>1</label>
    </ligand>
</feature>
<dbReference type="SUPFAM" id="SSF82895">
    <property type="entry name" value="TSP-1 type 1 repeat"/>
    <property type="match status" value="3"/>
</dbReference>
<dbReference type="GO" id="GO:0046872">
    <property type="term" value="F:metal ion binding"/>
    <property type="evidence" value="ECO:0007669"/>
    <property type="project" value="UniProtKB-KW"/>
</dbReference>
<name>A0A6J2XS03_SITOR</name>
<evidence type="ECO:0000256" key="10">
    <source>
        <dbReference type="ARBA" id="ARBA00023049"/>
    </source>
</evidence>
<protein>
    <submittedName>
        <fullName evidence="20">A disintegrin and metalloproteinase with thrombospondin motifs 7</fullName>
    </submittedName>
</protein>
<comment type="cofactor">
    <cofactor evidence="14">
        <name>Zn(2+)</name>
        <dbReference type="ChEBI" id="CHEBI:29105"/>
    </cofactor>
    <text evidence="14">Binds 1 zinc ion per subunit.</text>
</comment>
<evidence type="ECO:0000256" key="16">
    <source>
        <dbReference type="PROSITE-ProRule" id="PRU00276"/>
    </source>
</evidence>
<evidence type="ECO:0000256" key="2">
    <source>
        <dbReference type="ARBA" id="ARBA00022525"/>
    </source>
</evidence>
<dbReference type="AlphaFoldDB" id="A0A6J2XS03"/>
<dbReference type="Gene3D" id="3.40.1620.60">
    <property type="match status" value="1"/>
</dbReference>
<feature type="binding site" evidence="14 16">
    <location>
        <position position="426"/>
    </location>
    <ligand>
        <name>Zn(2+)</name>
        <dbReference type="ChEBI" id="CHEBI:29105"/>
        <note>catalytic</note>
    </ligand>
</feature>
<evidence type="ECO:0000256" key="1">
    <source>
        <dbReference type="ARBA" id="ARBA00004498"/>
    </source>
</evidence>
<feature type="disulfide bond" evidence="15">
    <location>
        <begin position="514"/>
        <end position="538"/>
    </location>
</feature>
<dbReference type="InterPro" id="IPR001590">
    <property type="entry name" value="Peptidase_M12B"/>
</dbReference>
<dbReference type="InterPro" id="IPR010294">
    <property type="entry name" value="ADAMTS_spacer1"/>
</dbReference>
<dbReference type="PROSITE" id="PS50215">
    <property type="entry name" value="ADAM_MEPRO"/>
    <property type="match status" value="1"/>
</dbReference>
<evidence type="ECO:0000256" key="14">
    <source>
        <dbReference type="PIRSR" id="PIRSR613273-2"/>
    </source>
</evidence>
<dbReference type="Pfam" id="PF01421">
    <property type="entry name" value="Reprolysin"/>
    <property type="match status" value="1"/>
</dbReference>
<feature type="disulfide bond" evidence="15">
    <location>
        <begin position="595"/>
        <end position="633"/>
    </location>
</feature>
<dbReference type="Gene3D" id="2.60.120.830">
    <property type="match status" value="1"/>
</dbReference>
<feature type="binding site" evidence="14">
    <location>
        <position position="367"/>
    </location>
    <ligand>
        <name>Ca(2+)</name>
        <dbReference type="ChEBI" id="CHEBI:29108"/>
        <label>1</label>
    </ligand>
</feature>
<evidence type="ECO:0000256" key="11">
    <source>
        <dbReference type="ARBA" id="ARBA00023157"/>
    </source>
</evidence>
<feature type="signal peptide" evidence="17">
    <location>
        <begin position="1"/>
        <end position="26"/>
    </location>
</feature>
<feature type="chain" id="PRO_5026841249" evidence="17">
    <location>
        <begin position="27"/>
        <end position="994"/>
    </location>
</feature>
<dbReference type="InterPro" id="IPR050439">
    <property type="entry name" value="ADAMTS_ADAMTS-like"/>
</dbReference>
<dbReference type="SMART" id="SM00209">
    <property type="entry name" value="TSP1"/>
    <property type="match status" value="3"/>
</dbReference>
<reference evidence="20" key="1">
    <citation type="submission" date="2025-08" db="UniProtKB">
        <authorList>
            <consortium name="RefSeq"/>
        </authorList>
    </citation>
    <scope>IDENTIFICATION</scope>
    <source>
        <tissue evidence="20">Gonads</tissue>
    </source>
</reference>
<dbReference type="CDD" id="cd04273">
    <property type="entry name" value="ZnMc_ADAMTS_like"/>
    <property type="match status" value="1"/>
</dbReference>
<feature type="binding site" evidence="14">
    <location>
        <position position="486"/>
    </location>
    <ligand>
        <name>Ca(2+)</name>
        <dbReference type="ChEBI" id="CHEBI:29108"/>
        <label>1</label>
    </ligand>
</feature>
<feature type="disulfide bond" evidence="15">
    <location>
        <begin position="591"/>
        <end position="628"/>
    </location>
</feature>
<feature type="domain" description="Peptidase M12B" evidence="18">
    <location>
        <begin position="278"/>
        <end position="491"/>
    </location>
</feature>
<dbReference type="KEGG" id="soy:115880540"/>
<keyword evidence="4" id="KW-0645">Protease</keyword>
<feature type="disulfide bond" evidence="15">
    <location>
        <begin position="443"/>
        <end position="470"/>
    </location>
</feature>
<keyword evidence="7" id="KW-0677">Repeat</keyword>
<feature type="disulfide bond" evidence="15">
    <location>
        <begin position="526"/>
        <end position="544"/>
    </location>
</feature>
<feature type="binding site" evidence="14">
    <location>
        <position position="281"/>
    </location>
    <ligand>
        <name>Ca(2+)</name>
        <dbReference type="ChEBI" id="CHEBI:29108"/>
        <label>1</label>
    </ligand>
</feature>
<dbReference type="InterPro" id="IPR045371">
    <property type="entry name" value="ADAMTS_CR_3"/>
</dbReference>
<feature type="disulfide bond" evidence="15">
    <location>
        <begin position="533"/>
        <end position="563"/>
    </location>
</feature>
<sequence>MGPSIMGPNSILPCVLVWFLSFGVLGRQEQESQQAGSKYRGLYTNDIEEAHETIPFKVDHNGQHLTYNITHHHTNPGDVLRLNITSFISEHHLILKPSKHFLAPNIIVERRGKSRHTRSVPSDHKADCHYQGYVHGERDSRVAISTCNGLAGFIHTKSGKFYIEPAYHPEKNISPGHKHLIFKRSVIVNSITGISMKRKRKKKKRHHQSNCGTREPKRYTELEWQKQLGKIKVQEKKHKHQKNQNKVKINNMQHSQIKKLKYKHIKTMRGKRSVSQPQFVETLLVADGSMVNFHHDGDIETYILTLMNMVSSFYQDPTIGNYIKVVVVKIILLEESTDEPEFEASTNADNTLKNFCKWQKDINPGDDGHPHHHDVAILITRKDICARQDNPCGTLGVAHIGGMCKASKSCSVNEDNGITSAHTIAHEMGHNFGMLHDTEKIGCKRKAGNRLHIMTPSFEADAVSVSWSNCSRREVTNFLDKGLGKCLHDKPVDIEEYQYPELPAGAMYNAEYQCRLQFGAPDATVCSPLDEICSRLWCSVNDTCTTLLRPAAPGTNCGKHKWCQDQKCVPIMDPPVAIDGGWGEWSSWSECSRTCGSGVSIMSRECDHPTPTAGGKFCVGERKRYRICNSDPCPEGEPTYRALQCSWNNNKTYEGKKYEWQPYFDQSDPCQLYCSDANETLIVPWGDYAADGTPCNVVFRDVCISGICKKVGCDWVVDSTAKEDECGICQGDGTKCDITRGEYKKQSGVPRSREIVVIPRGARNILVEENGQSENYIELSSAVEKKFYLNGNRHITLPGEYNVAGAQALYERDHSLEKIRIPGPIHESIVVSIIFRGKVYNPGVTWKYSMWKPEVVKQVNYSWIMEEWSQCSSTCGGGVQFRKPLCQERTISPVASDLESPNIVAEELCDYLPKPKEKTRICNADPCPYKWWIGPWQSCPITCHNGGRMPMRRRNVMCIDGQEMALPDHYCDSGAKPHEYEPCKKIHSCKIFEE</sequence>
<feature type="disulfide bond" evidence="15">
    <location>
        <begin position="606"/>
        <end position="618"/>
    </location>
</feature>
<evidence type="ECO:0000256" key="7">
    <source>
        <dbReference type="ARBA" id="ARBA00022737"/>
    </source>
</evidence>
<organism evidence="19 20">
    <name type="scientific">Sitophilus oryzae</name>
    <name type="common">Rice weevil</name>
    <name type="synonym">Curculio oryzae</name>
    <dbReference type="NCBI Taxonomy" id="7048"/>
    <lineage>
        <taxon>Eukaryota</taxon>
        <taxon>Metazoa</taxon>
        <taxon>Ecdysozoa</taxon>
        <taxon>Arthropoda</taxon>
        <taxon>Hexapoda</taxon>
        <taxon>Insecta</taxon>
        <taxon>Pterygota</taxon>
        <taxon>Neoptera</taxon>
        <taxon>Endopterygota</taxon>
        <taxon>Coleoptera</taxon>
        <taxon>Polyphaga</taxon>
        <taxon>Cucujiformia</taxon>
        <taxon>Curculionidae</taxon>
        <taxon>Dryophthorinae</taxon>
        <taxon>Sitophilus</taxon>
    </lineage>
</organism>
<keyword evidence="11 15" id="KW-1015">Disulfide bond</keyword>
<dbReference type="CTD" id="31490"/>
<dbReference type="GeneID" id="115880540"/>
<dbReference type="GO" id="GO:0004222">
    <property type="term" value="F:metalloendopeptidase activity"/>
    <property type="evidence" value="ECO:0007669"/>
    <property type="project" value="InterPro"/>
</dbReference>
<comment type="caution">
    <text evidence="16">Lacks conserved residue(s) required for the propagation of feature annotation.</text>
</comment>
<keyword evidence="8" id="KW-0378">Hydrolase</keyword>
<evidence type="ECO:0000256" key="5">
    <source>
        <dbReference type="ARBA" id="ARBA00022723"/>
    </source>
</evidence>
<evidence type="ECO:0000256" key="9">
    <source>
        <dbReference type="ARBA" id="ARBA00022833"/>
    </source>
</evidence>
<dbReference type="GO" id="GO:0030198">
    <property type="term" value="P:extracellular matrix organization"/>
    <property type="evidence" value="ECO:0007669"/>
    <property type="project" value="InterPro"/>
</dbReference>
<dbReference type="SUPFAM" id="SSF55486">
    <property type="entry name" value="Metalloproteases ('zincins'), catalytic domain"/>
    <property type="match status" value="1"/>
</dbReference>
<keyword evidence="14" id="KW-0106">Calcium</keyword>
<dbReference type="InterPro" id="IPR013273">
    <property type="entry name" value="ADAMTS/ADAMTS-like"/>
</dbReference>
<dbReference type="PANTHER" id="PTHR13723:SF200">
    <property type="entry name" value="ADAM METALLOPEPTIDASE WITH THROMBOSPONDIN TYPE 1 MOTIF B, ISOFORM B"/>
    <property type="match status" value="1"/>
</dbReference>
<feature type="active site" evidence="13 16">
    <location>
        <position position="427"/>
    </location>
</feature>
<keyword evidence="5 14" id="KW-0479">Metal-binding</keyword>
<keyword evidence="3" id="KW-0272">Extracellular matrix</keyword>
<dbReference type="FunCoup" id="A0A6J2XS03">
    <property type="interactions" value="17"/>
</dbReference>
<feature type="binding site" evidence="14">
    <location>
        <position position="367"/>
    </location>
    <ligand>
        <name>Ca(2+)</name>
        <dbReference type="ChEBI" id="CHEBI:29108"/>
        <label>2</label>
    </ligand>
</feature>
<dbReference type="Gene3D" id="2.20.100.10">
    <property type="entry name" value="Thrombospondin type-1 (TSP1) repeat"/>
    <property type="match status" value="2"/>
</dbReference>
<keyword evidence="9 14" id="KW-0862">Zinc</keyword>
<evidence type="ECO:0000313" key="20">
    <source>
        <dbReference type="RefSeq" id="XP_030753625.1"/>
    </source>
</evidence>
<dbReference type="PANTHER" id="PTHR13723">
    <property type="entry name" value="ADAMTS A DISINTEGRIN AND METALLOPROTEASE WITH THROMBOSPONDIN MOTIFS PROTEASE"/>
    <property type="match status" value="1"/>
</dbReference>
<accession>A0A6J2XS03</accession>
<feature type="binding site" evidence="14">
    <location>
        <position position="489"/>
    </location>
    <ligand>
        <name>Ca(2+)</name>
        <dbReference type="ChEBI" id="CHEBI:29108"/>
        <label>2</label>
    </ligand>
</feature>
<feature type="binding site" evidence="14 16">
    <location>
        <position position="430"/>
    </location>
    <ligand>
        <name>Zn(2+)</name>
        <dbReference type="ChEBI" id="CHEBI:29105"/>
        <note>catalytic</note>
    </ligand>
</feature>
<dbReference type="Pfam" id="PF00090">
    <property type="entry name" value="TSP_1"/>
    <property type="match status" value="1"/>
</dbReference>
<evidence type="ECO:0000256" key="8">
    <source>
        <dbReference type="ARBA" id="ARBA00022801"/>
    </source>
</evidence>
<feature type="binding site" evidence="14">
    <location>
        <position position="374"/>
    </location>
    <ligand>
        <name>Ca(2+)</name>
        <dbReference type="ChEBI" id="CHEBI:29108"/>
        <label>1</label>
    </ligand>
</feature>
<gene>
    <name evidence="20" type="primary">LOC115880540</name>
</gene>
<dbReference type="GO" id="GO:0031012">
    <property type="term" value="C:extracellular matrix"/>
    <property type="evidence" value="ECO:0007669"/>
    <property type="project" value="TreeGrafter"/>
</dbReference>
<dbReference type="Pfam" id="PF19030">
    <property type="entry name" value="TSP1_ADAMTS"/>
    <property type="match status" value="2"/>
</dbReference>
<dbReference type="InterPro" id="IPR036383">
    <property type="entry name" value="TSP1_rpt_sf"/>
</dbReference>
<feature type="disulfide bond" evidence="15">
    <location>
        <begin position="356"/>
        <end position="410"/>
    </location>
</feature>
<keyword evidence="6 17" id="KW-0732">Signal</keyword>
<dbReference type="FunFam" id="2.20.100.10:FF:000006">
    <property type="entry name" value="A disintegrin and metalloproteinase with thrombospondin motifs 1"/>
    <property type="match status" value="1"/>
</dbReference>
<keyword evidence="19" id="KW-1185">Reference proteome</keyword>
<dbReference type="Pfam" id="PF05986">
    <property type="entry name" value="ADAMTS_spacer1"/>
    <property type="match status" value="1"/>
</dbReference>
<dbReference type="PRINTS" id="PR01857">
    <property type="entry name" value="ADAMTSFAMILY"/>
</dbReference>
<proteinExistence type="predicted"/>
<dbReference type="OrthoDB" id="412680at2759"/>
<dbReference type="InterPro" id="IPR024079">
    <property type="entry name" value="MetalloPept_cat_dom_sf"/>
</dbReference>
<dbReference type="GO" id="GO:0006508">
    <property type="term" value="P:proteolysis"/>
    <property type="evidence" value="ECO:0007669"/>
    <property type="project" value="UniProtKB-KW"/>
</dbReference>
<dbReference type="Pfam" id="PF19236">
    <property type="entry name" value="ADAMTS_CR_3"/>
    <property type="match status" value="1"/>
</dbReference>